<dbReference type="PANTHER" id="PTHR33909">
    <property type="entry name" value="SEC TRANSLOCON ACCESSORY COMPLEX SUBUNIT YAJC"/>
    <property type="match status" value="1"/>
</dbReference>
<dbReference type="GO" id="GO:0015031">
    <property type="term" value="P:protein transport"/>
    <property type="evidence" value="ECO:0007669"/>
    <property type="project" value="UniProtKB-KW"/>
</dbReference>
<dbReference type="AlphaFoldDB" id="A0A5B8M0S2"/>
<evidence type="ECO:0000313" key="12">
    <source>
        <dbReference type="EMBL" id="QDZ13856.1"/>
    </source>
</evidence>
<name>A0A5B8M0S2_9MICO</name>
<keyword evidence="4" id="KW-1003">Cell membrane</keyword>
<sequence>MRWLSHAPSFRKVSFTLDQTTLTIVMVVILAVLIFFMFRSSRRRQKQQQELQKQVVPGATVMTNFGVFGTIVSIDEENNKVELETSPGHILTVHRQTIGRVETMPETTETVDADSADTEVEAAATDEKPQYGERIEDAGTASDTAESKKTDE</sequence>
<evidence type="ECO:0000256" key="7">
    <source>
        <dbReference type="ARBA" id="ARBA00022989"/>
    </source>
</evidence>
<dbReference type="EMBL" id="CP042305">
    <property type="protein sequence ID" value="QDZ13856.1"/>
    <property type="molecule type" value="Genomic_DNA"/>
</dbReference>
<keyword evidence="5 11" id="KW-0812">Transmembrane</keyword>
<keyword evidence="7 11" id="KW-1133">Transmembrane helix</keyword>
<evidence type="ECO:0000256" key="5">
    <source>
        <dbReference type="ARBA" id="ARBA00022692"/>
    </source>
</evidence>
<dbReference type="PANTHER" id="PTHR33909:SF1">
    <property type="entry name" value="SEC TRANSLOCON ACCESSORY COMPLEX SUBUNIT YAJC"/>
    <property type="match status" value="1"/>
</dbReference>
<evidence type="ECO:0000256" key="8">
    <source>
        <dbReference type="ARBA" id="ARBA00023010"/>
    </source>
</evidence>
<dbReference type="InterPro" id="IPR003849">
    <property type="entry name" value="Preprotein_translocase_YajC"/>
</dbReference>
<feature type="compositionally biased region" description="Acidic residues" evidence="10">
    <location>
        <begin position="109"/>
        <end position="120"/>
    </location>
</feature>
<comment type="similarity">
    <text evidence="2">Belongs to the YajC family.</text>
</comment>
<keyword evidence="6" id="KW-0653">Protein transport</keyword>
<reference evidence="12 13" key="1">
    <citation type="submission" date="2019-07" db="EMBL/GenBank/DDBJ databases">
        <title>Full genome sequence of Humibacter sp. WJ7-1.</title>
        <authorList>
            <person name="Im W.-T."/>
        </authorList>
    </citation>
    <scope>NUCLEOTIDE SEQUENCE [LARGE SCALE GENOMIC DNA]</scope>
    <source>
        <strain evidence="12 13">WJ7-1</strain>
    </source>
</reference>
<evidence type="ECO:0000256" key="3">
    <source>
        <dbReference type="ARBA" id="ARBA00022448"/>
    </source>
</evidence>
<gene>
    <name evidence="12" type="primary">yajC</name>
    <name evidence="12" type="ORF">FPZ11_02785</name>
</gene>
<protein>
    <submittedName>
        <fullName evidence="12">Preprotein translocase subunit YajC</fullName>
    </submittedName>
</protein>
<evidence type="ECO:0000256" key="6">
    <source>
        <dbReference type="ARBA" id="ARBA00022927"/>
    </source>
</evidence>
<proteinExistence type="inferred from homology"/>
<evidence type="ECO:0000256" key="1">
    <source>
        <dbReference type="ARBA" id="ARBA00004162"/>
    </source>
</evidence>
<dbReference type="OrthoDB" id="3267178at2"/>
<keyword evidence="8" id="KW-0811">Translocation</keyword>
<evidence type="ECO:0000256" key="4">
    <source>
        <dbReference type="ARBA" id="ARBA00022475"/>
    </source>
</evidence>
<feature type="transmembrane region" description="Helical" evidence="11">
    <location>
        <begin position="20"/>
        <end position="38"/>
    </location>
</feature>
<dbReference type="NCBIfam" id="TIGR00739">
    <property type="entry name" value="yajC"/>
    <property type="match status" value="1"/>
</dbReference>
<keyword evidence="9 11" id="KW-0472">Membrane</keyword>
<dbReference type="GO" id="GO:0005886">
    <property type="term" value="C:plasma membrane"/>
    <property type="evidence" value="ECO:0007669"/>
    <property type="project" value="UniProtKB-SubCell"/>
</dbReference>
<evidence type="ECO:0000256" key="11">
    <source>
        <dbReference type="SAM" id="Phobius"/>
    </source>
</evidence>
<dbReference type="KEGG" id="huw:FPZ11_02785"/>
<dbReference type="Pfam" id="PF02699">
    <property type="entry name" value="YajC"/>
    <property type="match status" value="1"/>
</dbReference>
<feature type="region of interest" description="Disordered" evidence="10">
    <location>
        <begin position="105"/>
        <end position="152"/>
    </location>
</feature>
<keyword evidence="3" id="KW-0813">Transport</keyword>
<evidence type="ECO:0000256" key="9">
    <source>
        <dbReference type="ARBA" id="ARBA00023136"/>
    </source>
</evidence>
<accession>A0A5B8M0S2</accession>
<dbReference type="SMART" id="SM01323">
    <property type="entry name" value="YajC"/>
    <property type="match status" value="1"/>
</dbReference>
<comment type="subcellular location">
    <subcellularLocation>
        <location evidence="1">Cell membrane</location>
        <topology evidence="1">Single-pass membrane protein</topology>
    </subcellularLocation>
</comment>
<evidence type="ECO:0000313" key="13">
    <source>
        <dbReference type="Proteomes" id="UP000320216"/>
    </source>
</evidence>
<dbReference type="Proteomes" id="UP000320216">
    <property type="component" value="Chromosome"/>
</dbReference>
<feature type="compositionally biased region" description="Basic and acidic residues" evidence="10">
    <location>
        <begin position="125"/>
        <end position="137"/>
    </location>
</feature>
<keyword evidence="13" id="KW-1185">Reference proteome</keyword>
<organism evidence="12 13">
    <name type="scientific">Humibacter ginsenosidimutans</name>
    <dbReference type="NCBI Taxonomy" id="2599293"/>
    <lineage>
        <taxon>Bacteria</taxon>
        <taxon>Bacillati</taxon>
        <taxon>Actinomycetota</taxon>
        <taxon>Actinomycetes</taxon>
        <taxon>Micrococcales</taxon>
        <taxon>Microbacteriaceae</taxon>
        <taxon>Humibacter</taxon>
    </lineage>
</organism>
<evidence type="ECO:0000256" key="2">
    <source>
        <dbReference type="ARBA" id="ARBA00006742"/>
    </source>
</evidence>
<evidence type="ECO:0000256" key="10">
    <source>
        <dbReference type="SAM" id="MobiDB-lite"/>
    </source>
</evidence>